<dbReference type="InterPro" id="IPR029063">
    <property type="entry name" value="SAM-dependent_MTases_sf"/>
</dbReference>
<evidence type="ECO:0000256" key="2">
    <source>
        <dbReference type="ARBA" id="ARBA00022603"/>
    </source>
</evidence>
<evidence type="ECO:0000256" key="1">
    <source>
        <dbReference type="ARBA" id="ARBA00008361"/>
    </source>
</evidence>
<accession>A0AAN7WGE5</accession>
<dbReference type="Gene3D" id="3.40.50.150">
    <property type="entry name" value="Vaccinia Virus protein VP39"/>
    <property type="match status" value="1"/>
</dbReference>
<keyword evidence="2" id="KW-0489">Methyltransferase</keyword>
<dbReference type="Pfam" id="PF08241">
    <property type="entry name" value="Methyltransf_11"/>
    <property type="match status" value="1"/>
</dbReference>
<dbReference type="InterPro" id="IPR051052">
    <property type="entry name" value="Diverse_substrate_MTase"/>
</dbReference>
<gene>
    <name evidence="5" type="ORF">RI543_003005</name>
</gene>
<sequence>MPSTSYLDKDFGASYYDRFRPSYPNTLVHKILSYHNEKTENELNTLVEVGCGTGIATKLFMNHFKKCIATDASSSMLECAKNTLPKDSNVTYKLAKGECLVEDGKIGLNSVDMVIGAQSIHWCDFYTLFEQVHKILKPNGTFAFWFYTQPEFIELNGFNEIYYKYGWSDEFMGKYLTPFQRHFFTKFTENDQLMDQLKNHFDDIKFEVSCYSKGHSDPNAPYYQTTEMSMSDLRDLVKSWSLYTSWVKHHPNDTIDIADRFINEVIEKFNITDENKLFKVQWTTFYYMCRNK</sequence>
<evidence type="ECO:0000313" key="6">
    <source>
        <dbReference type="Proteomes" id="UP001306508"/>
    </source>
</evidence>
<feature type="domain" description="Methyltransferase type 11" evidence="4">
    <location>
        <begin position="47"/>
        <end position="144"/>
    </location>
</feature>
<dbReference type="Proteomes" id="UP001306508">
    <property type="component" value="Unassembled WGS sequence"/>
</dbReference>
<reference evidence="6" key="1">
    <citation type="submission" date="2023-07" db="EMBL/GenBank/DDBJ databases">
        <title>A draft genome of Kazachstania heterogenica Y-27499.</title>
        <authorList>
            <person name="Donic C."/>
            <person name="Kralova J.S."/>
            <person name="Fidel L."/>
            <person name="Ben-Dor S."/>
            <person name="Jung S."/>
        </authorList>
    </citation>
    <scope>NUCLEOTIDE SEQUENCE [LARGE SCALE GENOMIC DNA]</scope>
    <source>
        <strain evidence="6">Y27499</strain>
    </source>
</reference>
<protein>
    <recommendedName>
        <fullName evidence="4">Methyltransferase type 11 domain-containing protein</fullName>
    </recommendedName>
</protein>
<evidence type="ECO:0000313" key="5">
    <source>
        <dbReference type="EMBL" id="KAK5779120.1"/>
    </source>
</evidence>
<dbReference type="AlphaFoldDB" id="A0AAN7WGE5"/>
<comment type="similarity">
    <text evidence="1">Belongs to the methyltransferase superfamily.</text>
</comment>
<keyword evidence="3" id="KW-0808">Transferase</keyword>
<dbReference type="PANTHER" id="PTHR44942:SF4">
    <property type="entry name" value="METHYLTRANSFERASE TYPE 11 DOMAIN-CONTAINING PROTEIN"/>
    <property type="match status" value="1"/>
</dbReference>
<evidence type="ECO:0000259" key="4">
    <source>
        <dbReference type="Pfam" id="PF08241"/>
    </source>
</evidence>
<dbReference type="CDD" id="cd02440">
    <property type="entry name" value="AdoMet_MTases"/>
    <property type="match status" value="1"/>
</dbReference>
<keyword evidence="6" id="KW-1185">Reference proteome</keyword>
<name>A0AAN7WGE5_9SACH</name>
<dbReference type="EMBL" id="JAWIZZ010000047">
    <property type="protein sequence ID" value="KAK5779120.1"/>
    <property type="molecule type" value="Genomic_DNA"/>
</dbReference>
<dbReference type="PANTHER" id="PTHR44942">
    <property type="entry name" value="METHYLTRANSF_11 DOMAIN-CONTAINING PROTEIN"/>
    <property type="match status" value="1"/>
</dbReference>
<comment type="caution">
    <text evidence="5">The sequence shown here is derived from an EMBL/GenBank/DDBJ whole genome shotgun (WGS) entry which is preliminary data.</text>
</comment>
<dbReference type="GO" id="GO:0008757">
    <property type="term" value="F:S-adenosylmethionine-dependent methyltransferase activity"/>
    <property type="evidence" value="ECO:0007669"/>
    <property type="project" value="InterPro"/>
</dbReference>
<evidence type="ECO:0000256" key="3">
    <source>
        <dbReference type="ARBA" id="ARBA00022679"/>
    </source>
</evidence>
<dbReference type="GO" id="GO:0032259">
    <property type="term" value="P:methylation"/>
    <property type="evidence" value="ECO:0007669"/>
    <property type="project" value="UniProtKB-KW"/>
</dbReference>
<dbReference type="SUPFAM" id="SSF53335">
    <property type="entry name" value="S-adenosyl-L-methionine-dependent methyltransferases"/>
    <property type="match status" value="1"/>
</dbReference>
<organism evidence="5 6">
    <name type="scientific">Arxiozyma heterogenica</name>
    <dbReference type="NCBI Taxonomy" id="278026"/>
    <lineage>
        <taxon>Eukaryota</taxon>
        <taxon>Fungi</taxon>
        <taxon>Dikarya</taxon>
        <taxon>Ascomycota</taxon>
        <taxon>Saccharomycotina</taxon>
        <taxon>Saccharomycetes</taxon>
        <taxon>Saccharomycetales</taxon>
        <taxon>Saccharomycetaceae</taxon>
        <taxon>Arxiozyma</taxon>
    </lineage>
</organism>
<proteinExistence type="inferred from homology"/>
<dbReference type="InterPro" id="IPR013216">
    <property type="entry name" value="Methyltransf_11"/>
</dbReference>